<feature type="repeat" description="WD" evidence="5">
    <location>
        <begin position="98"/>
        <end position="132"/>
    </location>
</feature>
<evidence type="ECO:0000256" key="4">
    <source>
        <dbReference type="ARBA" id="ARBA00023242"/>
    </source>
</evidence>
<keyword evidence="9" id="KW-1185">Reference proteome</keyword>
<comment type="subcellular location">
    <subcellularLocation>
        <location evidence="1">Nucleus</location>
        <location evidence="1">Nucleolus</location>
    </subcellularLocation>
</comment>
<evidence type="ECO:0000256" key="1">
    <source>
        <dbReference type="ARBA" id="ARBA00004604"/>
    </source>
</evidence>
<dbReference type="Gene3D" id="2.130.10.10">
    <property type="entry name" value="YVTN repeat-like/Quinoprotein amine dehydrogenase"/>
    <property type="match status" value="3"/>
</dbReference>
<feature type="compositionally biased region" description="Basic and acidic residues" evidence="6">
    <location>
        <begin position="826"/>
        <end position="838"/>
    </location>
</feature>
<dbReference type="Pfam" id="PF08625">
    <property type="entry name" value="Utp13"/>
    <property type="match status" value="1"/>
</dbReference>
<evidence type="ECO:0000313" key="8">
    <source>
        <dbReference type="EMBL" id="PHT30175.1"/>
    </source>
</evidence>
<evidence type="ECO:0000256" key="3">
    <source>
        <dbReference type="ARBA" id="ARBA00022737"/>
    </source>
</evidence>
<dbReference type="GO" id="GO:0034511">
    <property type="term" value="F:U3 snoRNA binding"/>
    <property type="evidence" value="ECO:0007669"/>
    <property type="project" value="TreeGrafter"/>
</dbReference>
<feature type="repeat" description="WD" evidence="5">
    <location>
        <begin position="409"/>
        <end position="453"/>
    </location>
</feature>
<keyword evidence="2 5" id="KW-0853">WD repeat</keyword>
<dbReference type="AlphaFoldDB" id="A0A2G2VB06"/>
<feature type="compositionally biased region" description="Acidic residues" evidence="6">
    <location>
        <begin position="935"/>
        <end position="949"/>
    </location>
</feature>
<evidence type="ECO:0000313" key="9">
    <source>
        <dbReference type="Proteomes" id="UP000224567"/>
    </source>
</evidence>
<dbReference type="InterPro" id="IPR019775">
    <property type="entry name" value="WD40_repeat_CS"/>
</dbReference>
<reference evidence="9" key="2">
    <citation type="journal article" date="2017" name="J. Anim. Genet.">
        <title>Multiple reference genome sequences of hot pepper reveal the massive evolution of plant disease resistance genes by retroduplication.</title>
        <authorList>
            <person name="Kim S."/>
            <person name="Park J."/>
            <person name="Yeom S.-I."/>
            <person name="Kim Y.-M."/>
            <person name="Seo E."/>
            <person name="Kim K.-T."/>
            <person name="Kim M.-S."/>
            <person name="Lee J.M."/>
            <person name="Cheong K."/>
            <person name="Shin H.-S."/>
            <person name="Kim S.-B."/>
            <person name="Han K."/>
            <person name="Lee J."/>
            <person name="Park M."/>
            <person name="Lee H.-A."/>
            <person name="Lee H.-Y."/>
            <person name="Lee Y."/>
            <person name="Oh S."/>
            <person name="Lee J.H."/>
            <person name="Choi E."/>
            <person name="Choi E."/>
            <person name="Lee S.E."/>
            <person name="Jeon J."/>
            <person name="Kim H."/>
            <person name="Choi G."/>
            <person name="Song H."/>
            <person name="Lee J."/>
            <person name="Lee S.-C."/>
            <person name="Kwon J.-K."/>
            <person name="Lee H.-Y."/>
            <person name="Koo N."/>
            <person name="Hong Y."/>
            <person name="Kim R.W."/>
            <person name="Kang W.-H."/>
            <person name="Huh J.H."/>
            <person name="Kang B.-C."/>
            <person name="Yang T.-J."/>
            <person name="Lee Y.-H."/>
            <person name="Bennetzen J.L."/>
            <person name="Choi D."/>
        </authorList>
    </citation>
    <scope>NUCLEOTIDE SEQUENCE [LARGE SCALE GENOMIC DNA]</scope>
    <source>
        <strain evidence="9">cv. PBC81</strain>
    </source>
</reference>
<gene>
    <name evidence="8" type="ORF">CQW23_30207</name>
</gene>
<feature type="repeat" description="WD" evidence="5">
    <location>
        <begin position="507"/>
        <end position="540"/>
    </location>
</feature>
<feature type="region of interest" description="Disordered" evidence="6">
    <location>
        <begin position="826"/>
        <end position="923"/>
    </location>
</feature>
<dbReference type="Pfam" id="PF00400">
    <property type="entry name" value="WD40"/>
    <property type="match status" value="10"/>
</dbReference>
<accession>A0A2G2VB06</accession>
<dbReference type="GO" id="GO:0000472">
    <property type="term" value="P:endonucleolytic cleavage to generate mature 5'-end of SSU-rRNA from (SSU-rRNA, 5.8S rRNA, LSU-rRNA)"/>
    <property type="evidence" value="ECO:0007669"/>
    <property type="project" value="TreeGrafter"/>
</dbReference>
<feature type="repeat" description="WD" evidence="5">
    <location>
        <begin position="140"/>
        <end position="183"/>
    </location>
</feature>
<dbReference type="PRINTS" id="PR00320">
    <property type="entry name" value="GPROTEINBRPT"/>
</dbReference>
<dbReference type="PROSITE" id="PS50082">
    <property type="entry name" value="WD_REPEATS_2"/>
    <property type="match status" value="9"/>
</dbReference>
<keyword evidence="3" id="KW-0677">Repeat</keyword>
<evidence type="ECO:0000256" key="6">
    <source>
        <dbReference type="SAM" id="MobiDB-lite"/>
    </source>
</evidence>
<dbReference type="Proteomes" id="UP000224567">
    <property type="component" value="Unassembled WGS sequence"/>
</dbReference>
<dbReference type="InterPro" id="IPR036322">
    <property type="entry name" value="WD40_repeat_dom_sf"/>
</dbReference>
<dbReference type="FunFam" id="2.130.10.10:FF:001844">
    <property type="entry name" value="Transducin family protein / WD-40 repeat family protein"/>
    <property type="match status" value="1"/>
</dbReference>
<dbReference type="InterPro" id="IPR013934">
    <property type="entry name" value="Utp13_C"/>
</dbReference>
<evidence type="ECO:0000256" key="5">
    <source>
        <dbReference type="PROSITE-ProRule" id="PRU00221"/>
    </source>
</evidence>
<reference evidence="8 9" key="1">
    <citation type="journal article" date="2017" name="Genome Biol.">
        <title>New reference genome sequences of hot pepper reveal the massive evolution of plant disease-resistance genes by retroduplication.</title>
        <authorList>
            <person name="Kim S."/>
            <person name="Park J."/>
            <person name="Yeom S.I."/>
            <person name="Kim Y.M."/>
            <person name="Seo E."/>
            <person name="Kim K.T."/>
            <person name="Kim M.S."/>
            <person name="Lee J.M."/>
            <person name="Cheong K."/>
            <person name="Shin H.S."/>
            <person name="Kim S.B."/>
            <person name="Han K."/>
            <person name="Lee J."/>
            <person name="Park M."/>
            <person name="Lee H.A."/>
            <person name="Lee H.Y."/>
            <person name="Lee Y."/>
            <person name="Oh S."/>
            <person name="Lee J.H."/>
            <person name="Choi E."/>
            <person name="Choi E."/>
            <person name="Lee S.E."/>
            <person name="Jeon J."/>
            <person name="Kim H."/>
            <person name="Choi G."/>
            <person name="Song H."/>
            <person name="Lee J."/>
            <person name="Lee S.C."/>
            <person name="Kwon J.K."/>
            <person name="Lee H.Y."/>
            <person name="Koo N."/>
            <person name="Hong Y."/>
            <person name="Kim R.W."/>
            <person name="Kang W.H."/>
            <person name="Huh J.H."/>
            <person name="Kang B.C."/>
            <person name="Yang T.J."/>
            <person name="Lee Y.H."/>
            <person name="Bennetzen J.L."/>
            <person name="Choi D."/>
        </authorList>
    </citation>
    <scope>NUCLEOTIDE SEQUENCE [LARGE SCALE GENOMIC DNA]</scope>
    <source>
        <strain evidence="9">cv. PBC81</strain>
    </source>
</reference>
<feature type="repeat" description="WD" evidence="5">
    <location>
        <begin position="56"/>
        <end position="97"/>
    </location>
</feature>
<dbReference type="FunFam" id="2.130.10.10:FF:000794">
    <property type="entry name" value="Transducin family protein / WD-40 repeat family protein"/>
    <property type="match status" value="1"/>
</dbReference>
<dbReference type="PANTHER" id="PTHR19854">
    <property type="entry name" value="TRANSDUCIN BETA-LIKE 3"/>
    <property type="match status" value="1"/>
</dbReference>
<sequence length="985" mass="108866">MASVSLKKSYKCVQSLQQFYTGGPYAVASDESFLACACNDTIKIVDLSNASIKSTIEGDSEPVTALALSPDNNFLFSASHSRQIRVWDLDTLKCIRSWKGHEGPVMGMVCDASGGLLATAGADRKVRVWDIDGGFCTHYFKGHKGVVTSIMFHPDPNRLLLLSGGDDGSVRIWDLRRKKCLSTLEKHQSAITSMAISEDGWTLLSAGRDKACSLTYLFLPLFFLAGQVLNLWNLHDYGCMTTIPMFESLEAVCIIGPESPFAASLASSTYPQTKKRSDVPSINFITVGERGLVRIWSADRALCLFEQKASDITVSCDDEDSKRGFTSALIMPTSQELLCVTADQQFFLYYPEESEGSLNLVLTKRFVGHNEEIADMKFLGAEEQFLAVSTSVEQVRVYDLTSMSCSYVLAGHTDVVLCLDTCVSSSGRTLIVTGSKDNTVRLWDCQSKACVGVGIGHMGAVGAVAFSKKQRSFFVSGSSDRTLKVWNLDAVSDNNEESLTLKTKAVVAAHDKDINSLAVSPNDSLVCSGSQDRTACIWRLPDLVSVVVLKGHKRGIWSVEFSPVDQCVMTASGDKTIKIWAISDGSCLRTFEGHTTSVLRASFVTRGTQFVSCGADGLVKLWTVKTDECIATYDQHEDKIWALAVGKKTEMLATGGGDAVINLWHDSTASDKEEAFRKEEESVLRGQELENALIDADYTRAIQIAFELRRPHKLLELFGELCRKRDMEDQMGKALKALTKEELCLLFEYVREWNTKPKFCRIAQFVLSGVYRTLPLTEILQVRGIAKLLEGLIPYSERHFSRIDRSARSIFMLDYTLTGMSVLEPEHDQGRLEDKDAKLPNAADSEPLSDITSTDEEKHHDDEGKLEDKDAELPDSADSEPLSDITSTDKQKHHKELKEKNSSKKRKNKSRNGASVGAHDMDYVEVQKNYSIEEENEVDVVNLDEDDENIGEKPAIGNANVRSESVNLPSRSPRAPRAHKTTSIA</sequence>
<feature type="compositionally biased region" description="Polar residues" evidence="6">
    <location>
        <begin position="960"/>
        <end position="970"/>
    </location>
</feature>
<feature type="compositionally biased region" description="Basic residues" evidence="6">
    <location>
        <begin position="974"/>
        <end position="985"/>
    </location>
</feature>
<feature type="region of interest" description="Disordered" evidence="6">
    <location>
        <begin position="935"/>
        <end position="985"/>
    </location>
</feature>
<dbReference type="SUPFAM" id="SSF50998">
    <property type="entry name" value="Quinoprotein alcohol dehydrogenase-like"/>
    <property type="match status" value="1"/>
</dbReference>
<organism evidence="8 9">
    <name type="scientific">Capsicum baccatum</name>
    <name type="common">Peruvian pepper</name>
    <dbReference type="NCBI Taxonomy" id="33114"/>
    <lineage>
        <taxon>Eukaryota</taxon>
        <taxon>Viridiplantae</taxon>
        <taxon>Streptophyta</taxon>
        <taxon>Embryophyta</taxon>
        <taxon>Tracheophyta</taxon>
        <taxon>Spermatophyta</taxon>
        <taxon>Magnoliopsida</taxon>
        <taxon>eudicotyledons</taxon>
        <taxon>Gunneridae</taxon>
        <taxon>Pentapetalae</taxon>
        <taxon>asterids</taxon>
        <taxon>lamiids</taxon>
        <taxon>Solanales</taxon>
        <taxon>Solanaceae</taxon>
        <taxon>Solanoideae</taxon>
        <taxon>Capsiceae</taxon>
        <taxon>Capsicum</taxon>
    </lineage>
</organism>
<dbReference type="GO" id="GO:0000480">
    <property type="term" value="P:endonucleolytic cleavage in 5'-ETS of tricistronic rRNA transcript (SSU-rRNA, 5.8S rRNA, LSU-rRNA)"/>
    <property type="evidence" value="ECO:0007669"/>
    <property type="project" value="TreeGrafter"/>
</dbReference>
<dbReference type="InterPro" id="IPR011047">
    <property type="entry name" value="Quinoprotein_ADH-like_sf"/>
</dbReference>
<dbReference type="InterPro" id="IPR001680">
    <property type="entry name" value="WD40_rpt"/>
</dbReference>
<dbReference type="SMART" id="SM00320">
    <property type="entry name" value="WD40"/>
    <property type="match status" value="12"/>
</dbReference>
<dbReference type="SUPFAM" id="SSF50978">
    <property type="entry name" value="WD40 repeat-like"/>
    <property type="match status" value="1"/>
</dbReference>
<feature type="repeat" description="WD" evidence="5">
    <location>
        <begin position="454"/>
        <end position="489"/>
    </location>
</feature>
<comment type="caution">
    <text evidence="8">The sequence shown here is derived from an EMBL/GenBank/DDBJ whole genome shotgun (WGS) entry which is preliminary data.</text>
</comment>
<keyword evidence="4" id="KW-0539">Nucleus</keyword>
<dbReference type="EMBL" id="MLFT02000053">
    <property type="protein sequence ID" value="PHT30175.1"/>
    <property type="molecule type" value="Genomic_DNA"/>
</dbReference>
<evidence type="ECO:0000256" key="2">
    <source>
        <dbReference type="ARBA" id="ARBA00022574"/>
    </source>
</evidence>
<feature type="repeat" description="WD" evidence="5">
    <location>
        <begin position="591"/>
        <end position="632"/>
    </location>
</feature>
<dbReference type="InterPro" id="IPR020472">
    <property type="entry name" value="WD40_PAC1"/>
</dbReference>
<evidence type="ECO:0000259" key="7">
    <source>
        <dbReference type="Pfam" id="PF08625"/>
    </source>
</evidence>
<proteinExistence type="predicted"/>
<feature type="repeat" description="WD" evidence="5">
    <location>
        <begin position="633"/>
        <end position="664"/>
    </location>
</feature>
<name>A0A2G2VB06_CAPBA</name>
<dbReference type="STRING" id="33114.A0A2G2VB06"/>
<dbReference type="PROSITE" id="PS00678">
    <property type="entry name" value="WD_REPEATS_1"/>
    <property type="match status" value="2"/>
</dbReference>
<dbReference type="CDD" id="cd00200">
    <property type="entry name" value="WD40"/>
    <property type="match status" value="2"/>
</dbReference>
<dbReference type="OrthoDB" id="5414888at2759"/>
<dbReference type="GO" id="GO:0032040">
    <property type="term" value="C:small-subunit processome"/>
    <property type="evidence" value="ECO:0007669"/>
    <property type="project" value="InterPro"/>
</dbReference>
<feature type="domain" description="U3 small nucleolar RNA-associated protein 13 C-terminal" evidence="7">
    <location>
        <begin position="687"/>
        <end position="820"/>
    </location>
</feature>
<feature type="compositionally biased region" description="Basic and acidic residues" evidence="6">
    <location>
        <begin position="855"/>
        <end position="872"/>
    </location>
</feature>
<dbReference type="PANTHER" id="PTHR19854:SF15">
    <property type="entry name" value="TRANSDUCIN BETA-LIKE PROTEIN 3"/>
    <property type="match status" value="1"/>
</dbReference>
<dbReference type="GO" id="GO:0030686">
    <property type="term" value="C:90S preribosome"/>
    <property type="evidence" value="ECO:0007669"/>
    <property type="project" value="TreeGrafter"/>
</dbReference>
<feature type="repeat" description="WD" evidence="5">
    <location>
        <begin position="549"/>
        <end position="590"/>
    </location>
</feature>
<dbReference type="InterPro" id="IPR015943">
    <property type="entry name" value="WD40/YVTN_repeat-like_dom_sf"/>
</dbReference>
<protein>
    <recommendedName>
        <fullName evidence="7">U3 small nucleolar RNA-associated protein 13 C-terminal domain-containing protein</fullName>
    </recommendedName>
</protein>
<dbReference type="PROSITE" id="PS50294">
    <property type="entry name" value="WD_REPEATS_REGION"/>
    <property type="match status" value="9"/>
</dbReference>